<dbReference type="AlphaFoldDB" id="A0A2S2DW90"/>
<dbReference type="InterPro" id="IPR032857">
    <property type="entry name" value="ALKBH4"/>
</dbReference>
<dbReference type="Proteomes" id="UP000245468">
    <property type="component" value="Chromosome"/>
</dbReference>
<dbReference type="OrthoDB" id="278699at2"/>
<proteinExistence type="predicted"/>
<keyword evidence="2" id="KW-0808">Transferase</keyword>
<dbReference type="PANTHER" id="PTHR12463">
    <property type="entry name" value="OXYGENASE-RELATED"/>
    <property type="match status" value="1"/>
</dbReference>
<name>A0A2S2DW90_9BACT</name>
<keyword evidence="2" id="KW-0489">Methyltransferase</keyword>
<organism evidence="2 3">
    <name type="scientific">Aquirufa nivalisilvae</name>
    <dbReference type="NCBI Taxonomy" id="2516557"/>
    <lineage>
        <taxon>Bacteria</taxon>
        <taxon>Pseudomonadati</taxon>
        <taxon>Bacteroidota</taxon>
        <taxon>Cytophagia</taxon>
        <taxon>Cytophagales</taxon>
        <taxon>Flectobacillaceae</taxon>
        <taxon>Aquirufa</taxon>
    </lineage>
</organism>
<dbReference type="GO" id="GO:0016491">
    <property type="term" value="F:oxidoreductase activity"/>
    <property type="evidence" value="ECO:0007669"/>
    <property type="project" value="UniProtKB-KW"/>
</dbReference>
<evidence type="ECO:0000259" key="1">
    <source>
        <dbReference type="PROSITE" id="PS51471"/>
    </source>
</evidence>
<keyword evidence="3" id="KW-1185">Reference proteome</keyword>
<evidence type="ECO:0000313" key="2">
    <source>
        <dbReference type="EMBL" id="AWL09613.1"/>
    </source>
</evidence>
<dbReference type="InterPro" id="IPR037151">
    <property type="entry name" value="AlkB-like_sf"/>
</dbReference>
<dbReference type="RefSeq" id="WP_109323290.1">
    <property type="nucleotide sequence ID" value="NZ_CP029346.1"/>
</dbReference>
<dbReference type="Pfam" id="PF13532">
    <property type="entry name" value="2OG-FeII_Oxy_2"/>
    <property type="match status" value="1"/>
</dbReference>
<dbReference type="KEGG" id="psez:HME7025_01761"/>
<dbReference type="PROSITE" id="PS51471">
    <property type="entry name" value="FE2OG_OXY"/>
    <property type="match status" value="1"/>
</dbReference>
<dbReference type="Gene3D" id="2.60.120.590">
    <property type="entry name" value="Alpha-ketoglutarate-dependent dioxygenase AlkB-like"/>
    <property type="match status" value="1"/>
</dbReference>
<dbReference type="GO" id="GO:0032259">
    <property type="term" value="P:methylation"/>
    <property type="evidence" value="ECO:0007669"/>
    <property type="project" value="UniProtKB-KW"/>
</dbReference>
<dbReference type="SUPFAM" id="SSF51197">
    <property type="entry name" value="Clavaminate synthase-like"/>
    <property type="match status" value="1"/>
</dbReference>
<evidence type="ECO:0000313" key="3">
    <source>
        <dbReference type="Proteomes" id="UP000245468"/>
    </source>
</evidence>
<dbReference type="GO" id="GO:0008168">
    <property type="term" value="F:methyltransferase activity"/>
    <property type="evidence" value="ECO:0007669"/>
    <property type="project" value="UniProtKB-KW"/>
</dbReference>
<dbReference type="GO" id="GO:0070988">
    <property type="term" value="P:demethylation"/>
    <property type="evidence" value="ECO:0007669"/>
    <property type="project" value="InterPro"/>
</dbReference>
<reference evidence="3" key="1">
    <citation type="submission" date="2018-05" db="EMBL/GenBank/DDBJ databases">
        <title>Pseudarcicella sp. HME7025 Genome sequencing and assembly.</title>
        <authorList>
            <person name="Kim H."/>
            <person name="Kang H."/>
            <person name="Joh K."/>
        </authorList>
    </citation>
    <scope>NUCLEOTIDE SEQUENCE [LARGE SCALE GENOMIC DNA]</scope>
    <source>
        <strain evidence="3">HME7025</strain>
    </source>
</reference>
<dbReference type="InterPro" id="IPR027450">
    <property type="entry name" value="AlkB-like"/>
</dbReference>
<dbReference type="PANTHER" id="PTHR12463:SF1">
    <property type="entry name" value="2-OXOGLUTARATE AND FE-DEPENDENT OXYGENASE FAMILY PROTEIN"/>
    <property type="match status" value="1"/>
</dbReference>
<dbReference type="InterPro" id="IPR005123">
    <property type="entry name" value="Oxoglu/Fe-dep_dioxygenase_dom"/>
</dbReference>
<dbReference type="EMBL" id="CP029346">
    <property type="protein sequence ID" value="AWL09613.1"/>
    <property type="molecule type" value="Genomic_DNA"/>
</dbReference>
<feature type="domain" description="Fe2OG dioxygenase" evidence="1">
    <location>
        <begin position="108"/>
        <end position="210"/>
    </location>
</feature>
<keyword evidence="2" id="KW-0560">Oxidoreductase</keyword>
<gene>
    <name evidence="2" type="ORF">HME7025_01761</name>
</gene>
<sequence>MYDLFNPVPDNVLSKNDLCHSKIINDISMIQGLTYLPNFIDKLEVKYLIESINAEPWLSDIKRRVQHYGYKYDYKARSIDYSMFIGKLPSWAMIMAQRLFDEKHISELPDQLIINEYQPGQGIANHVDCEPCFGNTIISISLGSSCVMDFINLRTKQKVEVMLESGSLVVLTGEARHNWTHGIAQRKTDNFKGMKTERRLRISMTFRKVILT</sequence>
<accession>A0A2S2DW90</accession>
<dbReference type="GO" id="GO:0032451">
    <property type="term" value="F:demethylase activity"/>
    <property type="evidence" value="ECO:0007669"/>
    <property type="project" value="TreeGrafter"/>
</dbReference>
<protein>
    <recommendedName>
        <fullName evidence="1">Fe2OG dioxygenase domain-containing protein</fullName>
    </recommendedName>
</protein>